<protein>
    <submittedName>
        <fullName evidence="1">DNA alkylation repair protein</fullName>
    </submittedName>
</protein>
<dbReference type="Proteomes" id="UP000261166">
    <property type="component" value="Unassembled WGS sequence"/>
</dbReference>
<dbReference type="EMBL" id="QVLU01000025">
    <property type="protein sequence ID" value="RGE67144.1"/>
    <property type="molecule type" value="Genomic_DNA"/>
</dbReference>
<dbReference type="CDD" id="cd06561">
    <property type="entry name" value="AlkD_like"/>
    <property type="match status" value="1"/>
</dbReference>
<dbReference type="Gene3D" id="1.25.10.90">
    <property type="match status" value="1"/>
</dbReference>
<dbReference type="PANTHER" id="PTHR34070">
    <property type="entry name" value="ARMADILLO-TYPE FOLD"/>
    <property type="match status" value="1"/>
</dbReference>
<dbReference type="OrthoDB" id="9784740at2"/>
<reference evidence="1 2" key="1">
    <citation type="submission" date="2018-08" db="EMBL/GenBank/DDBJ databases">
        <title>A genome reference for cultivated species of the human gut microbiota.</title>
        <authorList>
            <person name="Zou Y."/>
            <person name="Xue W."/>
            <person name="Luo G."/>
        </authorList>
    </citation>
    <scope>NUCLEOTIDE SEQUENCE [LARGE SCALE GENOMIC DNA]</scope>
    <source>
        <strain evidence="1 2">AF26-4BH</strain>
    </source>
</reference>
<comment type="caution">
    <text evidence="1">The sequence shown here is derived from an EMBL/GenBank/DDBJ whole genome shotgun (WGS) entry which is preliminary data.</text>
</comment>
<evidence type="ECO:0000313" key="1">
    <source>
        <dbReference type="EMBL" id="RGE67144.1"/>
    </source>
</evidence>
<evidence type="ECO:0000313" key="2">
    <source>
        <dbReference type="Proteomes" id="UP000261166"/>
    </source>
</evidence>
<dbReference type="InterPro" id="IPR016024">
    <property type="entry name" value="ARM-type_fold"/>
</dbReference>
<proteinExistence type="predicted"/>
<dbReference type="PANTHER" id="PTHR34070:SF1">
    <property type="entry name" value="DNA ALKYLATION REPAIR PROTEIN"/>
    <property type="match status" value="1"/>
</dbReference>
<name>A0A3E3IJA3_9FIRM</name>
<dbReference type="AlphaFoldDB" id="A0A3E3IJA3"/>
<dbReference type="SUPFAM" id="SSF48371">
    <property type="entry name" value="ARM repeat"/>
    <property type="match status" value="1"/>
</dbReference>
<accession>A0A3E3IJA3</accession>
<organism evidence="1 2">
    <name type="scientific">Eisenbergiella massiliensis</name>
    <dbReference type="NCBI Taxonomy" id="1720294"/>
    <lineage>
        <taxon>Bacteria</taxon>
        <taxon>Bacillati</taxon>
        <taxon>Bacillota</taxon>
        <taxon>Clostridia</taxon>
        <taxon>Lachnospirales</taxon>
        <taxon>Lachnospiraceae</taxon>
        <taxon>Eisenbergiella</taxon>
    </lineage>
</organism>
<gene>
    <name evidence="1" type="ORF">DWY69_22570</name>
</gene>
<dbReference type="Pfam" id="PF08713">
    <property type="entry name" value="DNA_alkylation"/>
    <property type="match status" value="1"/>
</dbReference>
<dbReference type="RefSeq" id="WP_025487880.1">
    <property type="nucleotide sequence ID" value="NZ_QVLU01000025.1"/>
</dbReference>
<sequence>MPPSSGKKNNTAHSNDITDIKEQLSLLAEPAYRDFSSSLLPGTEHILGVRLPALRKIARKLAKENWLENLARCTQDSFEEIMLQGFIIGYAKAPLPDILEQIAAFLPKINNWSVCDSFCITLKAAEENPAEFWDFLQPCILSGEEFTVRFAIVMLLDYYITPEYIDRLFPIFDGISHEGYYVKMAVAWAVSMCYVKFPEKTESYLGRCRLDDFTYNKSLQKITESLSVDKETKKRIRAMKRL</sequence>
<dbReference type="InterPro" id="IPR014825">
    <property type="entry name" value="DNA_alkylation"/>
</dbReference>